<dbReference type="AlphaFoldDB" id="A0A5J4KPG9"/>
<dbReference type="EMBL" id="BKZW01000001">
    <property type="protein sequence ID" value="GER88261.1"/>
    <property type="molecule type" value="Genomic_DNA"/>
</dbReference>
<proteinExistence type="predicted"/>
<dbReference type="SUPFAM" id="SSF160246">
    <property type="entry name" value="EspE N-terminal domain-like"/>
    <property type="match status" value="1"/>
</dbReference>
<name>A0A5J4KPG9_9CHLR</name>
<dbReference type="Proteomes" id="UP000326912">
    <property type="component" value="Unassembled WGS sequence"/>
</dbReference>
<accession>A0A5J4KPG9</accession>
<reference evidence="2 3" key="1">
    <citation type="submission" date="2019-10" db="EMBL/GenBank/DDBJ databases">
        <title>Dictyobacter vulcani sp. nov., within the class Ktedonobacteria, isolated from soil of volcanic Mt. Zao.</title>
        <authorList>
            <person name="Zheng Y."/>
            <person name="Wang C.M."/>
            <person name="Sakai Y."/>
            <person name="Abe K."/>
            <person name="Yokota A."/>
            <person name="Yabe S."/>
        </authorList>
    </citation>
    <scope>NUCLEOTIDE SEQUENCE [LARGE SCALE GENOMIC DNA]</scope>
    <source>
        <strain evidence="2 3">W12</strain>
    </source>
</reference>
<gene>
    <name evidence="2" type="ORF">KDW_24230</name>
</gene>
<evidence type="ECO:0000313" key="2">
    <source>
        <dbReference type="EMBL" id="GER88261.1"/>
    </source>
</evidence>
<dbReference type="InterPro" id="IPR037257">
    <property type="entry name" value="T2SS_E_N_sf"/>
</dbReference>
<feature type="domain" description="Type II secretion system protein GspE N-terminal" evidence="1">
    <location>
        <begin position="257"/>
        <end position="330"/>
    </location>
</feature>
<protein>
    <recommendedName>
        <fullName evidence="1">Type II secretion system protein GspE N-terminal domain-containing protein</fullName>
    </recommendedName>
</protein>
<evidence type="ECO:0000313" key="3">
    <source>
        <dbReference type="Proteomes" id="UP000326912"/>
    </source>
</evidence>
<evidence type="ECO:0000259" key="1">
    <source>
        <dbReference type="Pfam" id="PF05157"/>
    </source>
</evidence>
<dbReference type="Gene3D" id="3.30.300.160">
    <property type="entry name" value="Type II secretion system, protein E, N-terminal domain"/>
    <property type="match status" value="1"/>
</dbReference>
<dbReference type="Pfam" id="PF05157">
    <property type="entry name" value="MshEN"/>
    <property type="match status" value="1"/>
</dbReference>
<organism evidence="2 3">
    <name type="scientific">Dictyobacter vulcani</name>
    <dbReference type="NCBI Taxonomy" id="2607529"/>
    <lineage>
        <taxon>Bacteria</taxon>
        <taxon>Bacillati</taxon>
        <taxon>Chloroflexota</taxon>
        <taxon>Ktedonobacteria</taxon>
        <taxon>Ktedonobacterales</taxon>
        <taxon>Dictyobacteraceae</taxon>
        <taxon>Dictyobacter</taxon>
    </lineage>
</organism>
<dbReference type="RefSeq" id="WP_151756187.1">
    <property type="nucleotide sequence ID" value="NZ_BKZW01000001.1"/>
</dbReference>
<comment type="caution">
    <text evidence="2">The sequence shown here is derived from an EMBL/GenBank/DDBJ whole genome shotgun (WGS) entry which is preliminary data.</text>
</comment>
<keyword evidence="3" id="KW-1185">Reference proteome</keyword>
<dbReference type="InterPro" id="IPR007831">
    <property type="entry name" value="T2SS_GspE_N"/>
</dbReference>
<sequence>MGSRTRQKKEAPALPAVQIAQFTSRLAKKLISTPAGSEPCRCVVFEQASTRDTVEQEVEWDDGQRVPVSQELYMRIRELVTEFLSEQKPVSILLLHLVQRESTPLAPQSPQLYQRRRYHASSQVRDQVLTNVRRVLRLDDKMFIFDTSGAAIIFAGVDQVGIQKIAERIFSSVCLLQAETMIPPLTRETRIVLGVATYPYPAATFEELTQHYGKAIHTLVLRPVITTQLRGVKPIPMVGSSASETEERQESHVPRLELPGALPERLKQLIPGSIAIELKCVPVGCEHHCLTVAMQEPTNAASIARLRALTGHTIFPVACEESELNTLLASY</sequence>